<dbReference type="PROSITE" id="PS51257">
    <property type="entry name" value="PROKAR_LIPOPROTEIN"/>
    <property type="match status" value="1"/>
</dbReference>
<dbReference type="EMBL" id="LACD01000023">
    <property type="protein sequence ID" value="KJZ41201.1"/>
    <property type="molecule type" value="Genomic_DNA"/>
</dbReference>
<proteinExistence type="predicted"/>
<organism evidence="1 2">
    <name type="scientific">Pseudomonas fluorescens</name>
    <dbReference type="NCBI Taxonomy" id="294"/>
    <lineage>
        <taxon>Bacteria</taxon>
        <taxon>Pseudomonadati</taxon>
        <taxon>Pseudomonadota</taxon>
        <taxon>Gammaproteobacteria</taxon>
        <taxon>Pseudomonadales</taxon>
        <taxon>Pseudomonadaceae</taxon>
        <taxon>Pseudomonas</taxon>
    </lineage>
</organism>
<sequence>MRFSCFWLLLGLTALLSGCNTTPYDKATIYYDRAQFPAQIVKDYPELSDPILQHGRCSLIIATPGSNTGTYYFCTYTLTEKGLYVQGWDAKALKYVEIVHVDLSALKEISLYSFLRTNQLQLTEERRQIALSASIDEGGYVDTAATERLFETIKRKGVLVVKSEGMMNPPAPATPMIIPIIVPK</sequence>
<dbReference type="Proteomes" id="UP000033500">
    <property type="component" value="Unassembled WGS sequence"/>
</dbReference>
<accession>A0A0F4T9X3</accession>
<reference evidence="1 2" key="1">
    <citation type="submission" date="2015-03" db="EMBL/GenBank/DDBJ databases">
        <title>Comparative genomics of Pseudomonas insights into diversity of traits involved in vanlence and defense.</title>
        <authorList>
            <person name="Qin Y."/>
        </authorList>
    </citation>
    <scope>NUCLEOTIDE SEQUENCE [LARGE SCALE GENOMIC DNA]</scope>
    <source>
        <strain evidence="1 2">C3</strain>
    </source>
</reference>
<dbReference type="AlphaFoldDB" id="A0A0F4T9X3"/>
<gene>
    <name evidence="1" type="ORF">VC34_20095</name>
</gene>
<evidence type="ECO:0000313" key="1">
    <source>
        <dbReference type="EMBL" id="KJZ41201.1"/>
    </source>
</evidence>
<dbReference type="RefSeq" id="WP_046048095.1">
    <property type="nucleotide sequence ID" value="NZ_LACD01000023.1"/>
</dbReference>
<comment type="caution">
    <text evidence="1">The sequence shown here is derived from an EMBL/GenBank/DDBJ whole genome shotgun (WGS) entry which is preliminary data.</text>
</comment>
<name>A0A0F4T9X3_PSEFL</name>
<evidence type="ECO:0008006" key="3">
    <source>
        <dbReference type="Google" id="ProtNLM"/>
    </source>
</evidence>
<protein>
    <recommendedName>
        <fullName evidence="3">Lipoprotein</fullName>
    </recommendedName>
</protein>
<dbReference type="PATRIC" id="fig|294.131.peg.2914"/>
<evidence type="ECO:0000313" key="2">
    <source>
        <dbReference type="Proteomes" id="UP000033500"/>
    </source>
</evidence>